<gene>
    <name evidence="2" type="ORF">A4H96_01520</name>
</gene>
<feature type="domain" description="LysM" evidence="1">
    <location>
        <begin position="111"/>
        <end position="154"/>
    </location>
</feature>
<dbReference type="InterPro" id="IPR036779">
    <property type="entry name" value="LysM_dom_sf"/>
</dbReference>
<comment type="caution">
    <text evidence="2">The sequence shown here is derived from an EMBL/GenBank/DDBJ whole genome shotgun (WGS) entry which is preliminary data.</text>
</comment>
<dbReference type="CDD" id="cd00118">
    <property type="entry name" value="LysM"/>
    <property type="match status" value="1"/>
</dbReference>
<keyword evidence="3" id="KW-1185">Reference proteome</keyword>
<dbReference type="EMBL" id="LVXZ01000013">
    <property type="protein sequence ID" value="OAP93265.1"/>
    <property type="molecule type" value="Genomic_DNA"/>
</dbReference>
<accession>A0A179BPQ7</accession>
<dbReference type="Proteomes" id="UP000078302">
    <property type="component" value="Unassembled WGS sequence"/>
</dbReference>
<dbReference type="SMART" id="SM00257">
    <property type="entry name" value="LysM"/>
    <property type="match status" value="1"/>
</dbReference>
<evidence type="ECO:0000313" key="3">
    <source>
        <dbReference type="Proteomes" id="UP000078302"/>
    </source>
</evidence>
<organism evidence="2 3">
    <name type="scientific">Acidithiobacillus ferrooxidans</name>
    <name type="common">Thiobacillus ferrooxidans</name>
    <dbReference type="NCBI Taxonomy" id="920"/>
    <lineage>
        <taxon>Bacteria</taxon>
        <taxon>Pseudomonadati</taxon>
        <taxon>Pseudomonadota</taxon>
        <taxon>Acidithiobacillia</taxon>
        <taxon>Acidithiobacillales</taxon>
        <taxon>Acidithiobacillaceae</taxon>
        <taxon>Acidithiobacillus</taxon>
    </lineage>
</organism>
<protein>
    <recommendedName>
        <fullName evidence="1">LysM domain-containing protein</fullName>
    </recommendedName>
</protein>
<dbReference type="AlphaFoldDB" id="A0A179BPQ7"/>
<reference evidence="2 3" key="1">
    <citation type="submission" date="2016-04" db="EMBL/GenBank/DDBJ databases">
        <title>Acidithiobacillus ferrooxidans genome sequencing and assembly.</title>
        <authorList>
            <person name="Zhou Z."/>
        </authorList>
    </citation>
    <scope>NUCLEOTIDE SEQUENCE [LARGE SCALE GENOMIC DNA]</scope>
    <source>
        <strain evidence="2 3">BY0502</strain>
    </source>
</reference>
<evidence type="ECO:0000259" key="1">
    <source>
        <dbReference type="PROSITE" id="PS51782"/>
    </source>
</evidence>
<evidence type="ECO:0000313" key="2">
    <source>
        <dbReference type="EMBL" id="OAP93265.1"/>
    </source>
</evidence>
<proteinExistence type="predicted"/>
<dbReference type="PROSITE" id="PS51257">
    <property type="entry name" value="PROKAR_LIPOPROTEIN"/>
    <property type="match status" value="1"/>
</dbReference>
<sequence length="160" mass="17179">MLKEVSIGVLASVGIIMAGCAQVQPHNNHNDPATEVKHLMKKQEQLSLATDAISGKLARVQTVISNRLRENKPLIAPVAKDHIIKRISVTMPENDQADSLKETPIGGCIPETIIIKPGDTLSGIAARTNTTIPELKNWNSLPGYNIDSGKTLVVSRCPGT</sequence>
<dbReference type="OrthoDB" id="9795421at2"/>
<dbReference type="PROSITE" id="PS51782">
    <property type="entry name" value="LYSM"/>
    <property type="match status" value="1"/>
</dbReference>
<dbReference type="Pfam" id="PF01476">
    <property type="entry name" value="LysM"/>
    <property type="match status" value="1"/>
</dbReference>
<name>A0A179BPQ7_ACIFR</name>
<dbReference type="SUPFAM" id="SSF54106">
    <property type="entry name" value="LysM domain"/>
    <property type="match status" value="1"/>
</dbReference>
<dbReference type="InterPro" id="IPR018392">
    <property type="entry name" value="LysM"/>
</dbReference>
<dbReference type="Gene3D" id="3.10.350.10">
    <property type="entry name" value="LysM domain"/>
    <property type="match status" value="1"/>
</dbReference>